<organism evidence="1 2">
    <name type="scientific">Nocardioides soli</name>
    <dbReference type="NCBI Taxonomy" id="1036020"/>
    <lineage>
        <taxon>Bacteria</taxon>
        <taxon>Bacillati</taxon>
        <taxon>Actinomycetota</taxon>
        <taxon>Actinomycetes</taxon>
        <taxon>Propionibacteriales</taxon>
        <taxon>Nocardioidaceae</taxon>
        <taxon>Nocardioides</taxon>
    </lineage>
</organism>
<comment type="caution">
    <text evidence="1">The sequence shown here is derived from an EMBL/GenBank/DDBJ whole genome shotgun (WGS) entry which is preliminary data.</text>
</comment>
<dbReference type="RefSeq" id="WP_183594915.1">
    <property type="nucleotide sequence ID" value="NZ_JACHWR010000004.1"/>
</dbReference>
<dbReference type="Proteomes" id="UP000589626">
    <property type="component" value="Unassembled WGS sequence"/>
</dbReference>
<sequence>MDTLTPREKSFQWAAERRASRGLPPMLTDAEYAEIRRQRYATGPEAEADARLVAERIGVHWTEVQVMK</sequence>
<accession>A0A7W4VZY0</accession>
<gene>
    <name evidence="1" type="ORF">FHU40_004755</name>
</gene>
<reference evidence="1 2" key="1">
    <citation type="submission" date="2020-08" db="EMBL/GenBank/DDBJ databases">
        <title>Sequencing the genomes of 1000 actinobacteria strains.</title>
        <authorList>
            <person name="Klenk H.-P."/>
        </authorList>
    </citation>
    <scope>NUCLEOTIDE SEQUENCE [LARGE SCALE GENOMIC DNA]</scope>
    <source>
        <strain evidence="1 2">DSM 105498</strain>
    </source>
</reference>
<keyword evidence="2" id="KW-1185">Reference proteome</keyword>
<protein>
    <submittedName>
        <fullName evidence="1">Uncharacterized protein</fullName>
    </submittedName>
</protein>
<dbReference type="EMBL" id="JACHWR010000004">
    <property type="protein sequence ID" value="MBB3044902.1"/>
    <property type="molecule type" value="Genomic_DNA"/>
</dbReference>
<name>A0A7W4VZY0_9ACTN</name>
<dbReference type="AlphaFoldDB" id="A0A7W4VZY0"/>
<proteinExistence type="predicted"/>
<evidence type="ECO:0000313" key="2">
    <source>
        <dbReference type="Proteomes" id="UP000589626"/>
    </source>
</evidence>
<evidence type="ECO:0000313" key="1">
    <source>
        <dbReference type="EMBL" id="MBB3044902.1"/>
    </source>
</evidence>